<dbReference type="PANTHER" id="PTHR13268:SF0">
    <property type="entry name" value="BCAS3 MICROTUBULE ASSOCIATED CELL MIGRATION FACTOR"/>
    <property type="match status" value="1"/>
</dbReference>
<evidence type="ECO:0000313" key="2">
    <source>
        <dbReference type="Proteomes" id="UP001085076"/>
    </source>
</evidence>
<name>A0A9D5HQK8_9LILI</name>
<protein>
    <submittedName>
        <fullName evidence="1">Uncharacterized protein</fullName>
    </submittedName>
</protein>
<keyword evidence="2" id="KW-1185">Reference proteome</keyword>
<evidence type="ECO:0000313" key="1">
    <source>
        <dbReference type="EMBL" id="KAJ0985141.1"/>
    </source>
</evidence>
<dbReference type="Proteomes" id="UP001085076">
    <property type="component" value="Miscellaneous, Linkage group lg01"/>
</dbReference>
<organism evidence="1 2">
    <name type="scientific">Dioscorea zingiberensis</name>
    <dbReference type="NCBI Taxonomy" id="325984"/>
    <lineage>
        <taxon>Eukaryota</taxon>
        <taxon>Viridiplantae</taxon>
        <taxon>Streptophyta</taxon>
        <taxon>Embryophyta</taxon>
        <taxon>Tracheophyta</taxon>
        <taxon>Spermatophyta</taxon>
        <taxon>Magnoliopsida</taxon>
        <taxon>Liliopsida</taxon>
        <taxon>Dioscoreales</taxon>
        <taxon>Dioscoreaceae</taxon>
        <taxon>Dioscorea</taxon>
    </lineage>
</organism>
<dbReference type="OrthoDB" id="25778at2759"/>
<reference evidence="1" key="1">
    <citation type="submission" date="2021-03" db="EMBL/GenBank/DDBJ databases">
        <authorList>
            <person name="Li Z."/>
            <person name="Yang C."/>
        </authorList>
    </citation>
    <scope>NUCLEOTIDE SEQUENCE</scope>
    <source>
        <strain evidence="1">Dzin_1.0</strain>
        <tissue evidence="1">Leaf</tissue>
    </source>
</reference>
<dbReference type="GO" id="GO:0042594">
    <property type="term" value="P:response to starvation"/>
    <property type="evidence" value="ECO:0007669"/>
    <property type="project" value="TreeGrafter"/>
</dbReference>
<accession>A0A9D5HQK8</accession>
<proteinExistence type="predicted"/>
<comment type="caution">
    <text evidence="1">The sequence shown here is derived from an EMBL/GenBank/DDBJ whole genome shotgun (WGS) entry which is preliminary data.</text>
</comment>
<dbReference type="PANTHER" id="PTHR13268">
    <property type="entry name" value="BREAST CARCINOMA AMPLIFIED SEQUENCE 3"/>
    <property type="match status" value="1"/>
</dbReference>
<dbReference type="AlphaFoldDB" id="A0A9D5HQK8"/>
<dbReference type="InterPro" id="IPR045142">
    <property type="entry name" value="BCAS3-like"/>
</dbReference>
<sequence>MVLYDADVAGNWSLGIAFHRRRSRLLAVYADVLGLTYRGVAAYDLRSWEWSFLTQLASQVLNIVEDASNVCKLVSKCDGHVTFLQMHPIPLKPENGERFRAFHPLLLVEAGDETNGLDMVQGDCPSVLIGEPQPSSCISTLTVVGFLSLKSHNYVHVLRFQSAVYMIRCSPRIVSIAPAAQIYCFDAENKLSVLTYPLQGAVGVDIGYKPMAVGPR</sequence>
<dbReference type="GO" id="GO:0005737">
    <property type="term" value="C:cytoplasm"/>
    <property type="evidence" value="ECO:0007669"/>
    <property type="project" value="TreeGrafter"/>
</dbReference>
<dbReference type="GO" id="GO:0006914">
    <property type="term" value="P:autophagy"/>
    <property type="evidence" value="ECO:0007669"/>
    <property type="project" value="InterPro"/>
</dbReference>
<gene>
    <name evidence="1" type="ORF">J5N97_003497</name>
</gene>
<dbReference type="EMBL" id="JAGGNH010000001">
    <property type="protein sequence ID" value="KAJ0985141.1"/>
    <property type="molecule type" value="Genomic_DNA"/>
</dbReference>
<reference evidence="1" key="2">
    <citation type="journal article" date="2022" name="Hortic Res">
        <title>The genome of Dioscorea zingiberensis sheds light on the biosynthesis, origin and evolution of the medicinally important diosgenin saponins.</title>
        <authorList>
            <person name="Li Y."/>
            <person name="Tan C."/>
            <person name="Li Z."/>
            <person name="Guo J."/>
            <person name="Li S."/>
            <person name="Chen X."/>
            <person name="Wang C."/>
            <person name="Dai X."/>
            <person name="Yang H."/>
            <person name="Song W."/>
            <person name="Hou L."/>
            <person name="Xu J."/>
            <person name="Tong Z."/>
            <person name="Xu A."/>
            <person name="Yuan X."/>
            <person name="Wang W."/>
            <person name="Yang Q."/>
            <person name="Chen L."/>
            <person name="Sun Z."/>
            <person name="Wang K."/>
            <person name="Pan B."/>
            <person name="Chen J."/>
            <person name="Bao Y."/>
            <person name="Liu F."/>
            <person name="Qi X."/>
            <person name="Gang D.R."/>
            <person name="Wen J."/>
            <person name="Li J."/>
        </authorList>
    </citation>
    <scope>NUCLEOTIDE SEQUENCE</scope>
    <source>
        <strain evidence="1">Dzin_1.0</strain>
    </source>
</reference>